<dbReference type="EMBL" id="MU006702">
    <property type="protein sequence ID" value="KAF2632593.1"/>
    <property type="molecule type" value="Genomic_DNA"/>
</dbReference>
<sequence>MTSPANPIPAPSAPAQIHTPYPDAPNSVDEPHTSRPSPAAPQQHMYEAPSRSRYSSASSQYQNPHLTPTTETFHLPPSHVDYDPESNLSAYDDMFFASSGFEQVVSRDGSSPTSMSTVCC</sequence>
<reference evidence="1" key="1">
    <citation type="journal article" date="2020" name="Stud. Mycol.">
        <title>101 Dothideomycetes genomes: a test case for predicting lifestyles and emergence of pathogens.</title>
        <authorList>
            <person name="Haridas S."/>
            <person name="Albert R."/>
            <person name="Binder M."/>
            <person name="Bloem J."/>
            <person name="Labutti K."/>
            <person name="Salamov A."/>
            <person name="Andreopoulos B."/>
            <person name="Baker S."/>
            <person name="Barry K."/>
            <person name="Bills G."/>
            <person name="Bluhm B."/>
            <person name="Cannon C."/>
            <person name="Castanera R."/>
            <person name="Culley D."/>
            <person name="Daum C."/>
            <person name="Ezra D."/>
            <person name="Gonzalez J."/>
            <person name="Henrissat B."/>
            <person name="Kuo A."/>
            <person name="Liang C."/>
            <person name="Lipzen A."/>
            <person name="Lutzoni F."/>
            <person name="Magnuson J."/>
            <person name="Mondo S."/>
            <person name="Nolan M."/>
            <person name="Ohm R."/>
            <person name="Pangilinan J."/>
            <person name="Park H.-J."/>
            <person name="Ramirez L."/>
            <person name="Alfaro M."/>
            <person name="Sun H."/>
            <person name="Tritt A."/>
            <person name="Yoshinaga Y."/>
            <person name="Zwiers L.-H."/>
            <person name="Turgeon B."/>
            <person name="Goodwin S."/>
            <person name="Spatafora J."/>
            <person name="Crous P."/>
            <person name="Grigoriev I."/>
        </authorList>
    </citation>
    <scope>NUCLEOTIDE SEQUENCE</scope>
    <source>
        <strain evidence="1">CBS 525.71</strain>
    </source>
</reference>
<dbReference type="Proteomes" id="UP000799754">
    <property type="component" value="Unassembled WGS sequence"/>
</dbReference>
<name>A0ACB6SF54_9PLEO</name>
<accession>A0ACB6SF54</accession>
<keyword evidence="2" id="KW-1185">Reference proteome</keyword>
<protein>
    <submittedName>
        <fullName evidence="1">Uncharacterized protein</fullName>
    </submittedName>
</protein>
<organism evidence="1 2">
    <name type="scientific">Macroventuria anomochaeta</name>
    <dbReference type="NCBI Taxonomy" id="301207"/>
    <lineage>
        <taxon>Eukaryota</taxon>
        <taxon>Fungi</taxon>
        <taxon>Dikarya</taxon>
        <taxon>Ascomycota</taxon>
        <taxon>Pezizomycotina</taxon>
        <taxon>Dothideomycetes</taxon>
        <taxon>Pleosporomycetidae</taxon>
        <taxon>Pleosporales</taxon>
        <taxon>Pleosporineae</taxon>
        <taxon>Didymellaceae</taxon>
        <taxon>Macroventuria</taxon>
    </lineage>
</organism>
<evidence type="ECO:0000313" key="2">
    <source>
        <dbReference type="Proteomes" id="UP000799754"/>
    </source>
</evidence>
<evidence type="ECO:0000313" key="1">
    <source>
        <dbReference type="EMBL" id="KAF2632593.1"/>
    </source>
</evidence>
<comment type="caution">
    <text evidence="1">The sequence shown here is derived from an EMBL/GenBank/DDBJ whole genome shotgun (WGS) entry which is preliminary data.</text>
</comment>
<proteinExistence type="predicted"/>
<gene>
    <name evidence="1" type="ORF">BU25DRAFT_382166</name>
</gene>